<feature type="domain" description="F-box" evidence="1">
    <location>
        <begin position="35"/>
        <end position="91"/>
    </location>
</feature>
<dbReference type="PROSITE" id="PS50181">
    <property type="entry name" value="FBOX"/>
    <property type="match status" value="1"/>
</dbReference>
<dbReference type="Pfam" id="PF12937">
    <property type="entry name" value="F-box-like"/>
    <property type="match status" value="1"/>
</dbReference>
<dbReference type="InterPro" id="IPR056867">
    <property type="entry name" value="LRR_15"/>
</dbReference>
<evidence type="ECO:0000313" key="3">
    <source>
        <dbReference type="Proteomes" id="UP000800094"/>
    </source>
</evidence>
<dbReference type="EMBL" id="ML987197">
    <property type="protein sequence ID" value="KAF2247382.1"/>
    <property type="molecule type" value="Genomic_DNA"/>
</dbReference>
<sequence length="472" mass="53854">DKNFPPLPTQKARQRKTRVRSDVTKIRSAKEAGTVASLLALPDELLLDILAYLPCLDLEHFQLPALINLSLTNRRLHGLVSSKLYAAYNSFFCKPYPFLRTVISDRHLAKKVRSLTFNYGSGVHCERESYHSSVSDKKIIKEGLKELEIPGWKSWATDCNDDGVEQELLYATILMHTPDVTSLDIDDGSVSYKTPKWLELIRWAVSGARFGHMHQFSRLNSIRIHVAHLKLRHLAPVFRLPSLREFQIIGLIEIGQRKGRADSLRRLIPTGASSIEALSLRSSFVNIDILSVLLNSVRTLKRFEYQHSEDRYLSLGDGEEYCLVKSLHRHRRCLESLSLGEDISDEDNTEVLHSAFGSLRDFDKLAHLEAPLPGFIDVRLGAQAALVENLPPSLETFCIVIGWDSREHKCMPALEQMATYCRDFVPLLKKVRIEVQPPSRLFRYDWDRIRKPFSEQGVGVIVERVAEDDDSW</sequence>
<proteinExistence type="predicted"/>
<dbReference type="GeneID" id="54576121"/>
<organism evidence="2 3">
    <name type="scientific">Trematosphaeria pertusa</name>
    <dbReference type="NCBI Taxonomy" id="390896"/>
    <lineage>
        <taxon>Eukaryota</taxon>
        <taxon>Fungi</taxon>
        <taxon>Dikarya</taxon>
        <taxon>Ascomycota</taxon>
        <taxon>Pezizomycotina</taxon>
        <taxon>Dothideomycetes</taxon>
        <taxon>Pleosporomycetidae</taxon>
        <taxon>Pleosporales</taxon>
        <taxon>Massarineae</taxon>
        <taxon>Trematosphaeriaceae</taxon>
        <taxon>Trematosphaeria</taxon>
    </lineage>
</organism>
<dbReference type="Proteomes" id="UP000800094">
    <property type="component" value="Unassembled WGS sequence"/>
</dbReference>
<dbReference type="InterPro" id="IPR001810">
    <property type="entry name" value="F-box_dom"/>
</dbReference>
<dbReference type="Pfam" id="PF24969">
    <property type="entry name" value="LRR_15"/>
    <property type="match status" value="1"/>
</dbReference>
<dbReference type="SUPFAM" id="SSF81383">
    <property type="entry name" value="F-box domain"/>
    <property type="match status" value="1"/>
</dbReference>
<dbReference type="RefSeq" id="XP_033682386.1">
    <property type="nucleotide sequence ID" value="XM_033822791.1"/>
</dbReference>
<dbReference type="InterPro" id="IPR036047">
    <property type="entry name" value="F-box-like_dom_sf"/>
</dbReference>
<dbReference type="OrthoDB" id="2520703at2759"/>
<gene>
    <name evidence="2" type="ORF">BU26DRAFT_400333</name>
</gene>
<feature type="non-terminal residue" evidence="2">
    <location>
        <position position="1"/>
    </location>
</feature>
<protein>
    <recommendedName>
        <fullName evidence="1">F-box domain-containing protein</fullName>
    </recommendedName>
</protein>
<evidence type="ECO:0000313" key="2">
    <source>
        <dbReference type="EMBL" id="KAF2247382.1"/>
    </source>
</evidence>
<reference evidence="2" key="1">
    <citation type="journal article" date="2020" name="Stud. Mycol.">
        <title>101 Dothideomycetes genomes: a test case for predicting lifestyles and emergence of pathogens.</title>
        <authorList>
            <person name="Haridas S."/>
            <person name="Albert R."/>
            <person name="Binder M."/>
            <person name="Bloem J."/>
            <person name="Labutti K."/>
            <person name="Salamov A."/>
            <person name="Andreopoulos B."/>
            <person name="Baker S."/>
            <person name="Barry K."/>
            <person name="Bills G."/>
            <person name="Bluhm B."/>
            <person name="Cannon C."/>
            <person name="Castanera R."/>
            <person name="Culley D."/>
            <person name="Daum C."/>
            <person name="Ezra D."/>
            <person name="Gonzalez J."/>
            <person name="Henrissat B."/>
            <person name="Kuo A."/>
            <person name="Liang C."/>
            <person name="Lipzen A."/>
            <person name="Lutzoni F."/>
            <person name="Magnuson J."/>
            <person name="Mondo S."/>
            <person name="Nolan M."/>
            <person name="Ohm R."/>
            <person name="Pangilinan J."/>
            <person name="Park H.-J."/>
            <person name="Ramirez L."/>
            <person name="Alfaro M."/>
            <person name="Sun H."/>
            <person name="Tritt A."/>
            <person name="Yoshinaga Y."/>
            <person name="Zwiers L.-H."/>
            <person name="Turgeon B."/>
            <person name="Goodwin S."/>
            <person name="Spatafora J."/>
            <person name="Crous P."/>
            <person name="Grigoriev I."/>
        </authorList>
    </citation>
    <scope>NUCLEOTIDE SEQUENCE</scope>
    <source>
        <strain evidence="2">CBS 122368</strain>
    </source>
</reference>
<keyword evidence="3" id="KW-1185">Reference proteome</keyword>
<name>A0A6A6IBT8_9PLEO</name>
<evidence type="ECO:0000259" key="1">
    <source>
        <dbReference type="PROSITE" id="PS50181"/>
    </source>
</evidence>
<feature type="non-terminal residue" evidence="2">
    <location>
        <position position="472"/>
    </location>
</feature>
<accession>A0A6A6IBT8</accession>
<dbReference type="AlphaFoldDB" id="A0A6A6IBT8"/>